<accession>A0A8S9XIB1</accession>
<dbReference type="EMBL" id="WIXP02000007">
    <property type="protein sequence ID" value="KAF6208717.1"/>
    <property type="molecule type" value="Genomic_DNA"/>
</dbReference>
<protein>
    <submittedName>
        <fullName evidence="2">Uncharacterized protein</fullName>
    </submittedName>
</protein>
<name>A0A8S9XIB1_APOLU</name>
<keyword evidence="3" id="KW-1185">Reference proteome</keyword>
<feature type="region of interest" description="Disordered" evidence="1">
    <location>
        <begin position="189"/>
        <end position="325"/>
    </location>
</feature>
<dbReference type="AlphaFoldDB" id="A0A8S9XIB1"/>
<evidence type="ECO:0000313" key="3">
    <source>
        <dbReference type="Proteomes" id="UP000466442"/>
    </source>
</evidence>
<gene>
    <name evidence="2" type="ORF">GE061_017175</name>
</gene>
<sequence>MEIPEKLQGPDLRPYSTLPLVKIRLVDIDKLTCMLPPLANIAFFTVESMYNGVFMPAPTCQYYATFPIPLTPVEPNEERELQLLHFENGLVEEYVDINFRKKWYSISFSPGRTCLMKYRINYKFDDVKDQDDVGVDFTKLPLVKEPRVNWNSLRRMWFTPKHEQFFKETIIKYRLWPIEITVSPSGPIELSERLKMGGKKKPEETPETSPTQTPQTAKPKDKGVAKGKEKEGEPRKSAAGRKSEVKSRKSVARKSVARKSVARKSVAKGSRKSVASRKSAVGKRQSKIATARKSTAAGSRAGSSSRTVKVPSRSAKEKEERKPANPDIKHFVAYIDLSCLLFPGGKKPDQPLVLLFHYENIRNATPKLMVLS</sequence>
<feature type="compositionally biased region" description="Basic and acidic residues" evidence="1">
    <location>
        <begin position="218"/>
        <end position="247"/>
    </location>
</feature>
<dbReference type="Proteomes" id="UP000466442">
    <property type="component" value="Unassembled WGS sequence"/>
</dbReference>
<feature type="compositionally biased region" description="Basic and acidic residues" evidence="1">
    <location>
        <begin position="314"/>
        <end position="325"/>
    </location>
</feature>
<proteinExistence type="predicted"/>
<comment type="caution">
    <text evidence="2">The sequence shown here is derived from an EMBL/GenBank/DDBJ whole genome shotgun (WGS) entry which is preliminary data.</text>
</comment>
<evidence type="ECO:0000313" key="2">
    <source>
        <dbReference type="EMBL" id="KAF6208717.1"/>
    </source>
</evidence>
<feature type="compositionally biased region" description="Low complexity" evidence="1">
    <location>
        <begin position="289"/>
        <end position="307"/>
    </location>
</feature>
<feature type="compositionally biased region" description="Basic residues" evidence="1">
    <location>
        <begin position="248"/>
        <end position="286"/>
    </location>
</feature>
<reference evidence="2" key="1">
    <citation type="journal article" date="2021" name="Mol. Ecol. Resour.">
        <title>Apolygus lucorum genome provides insights into omnivorousness and mesophyll feeding.</title>
        <authorList>
            <person name="Liu Y."/>
            <person name="Liu H."/>
            <person name="Wang H."/>
            <person name="Huang T."/>
            <person name="Liu B."/>
            <person name="Yang B."/>
            <person name="Yin L."/>
            <person name="Li B."/>
            <person name="Zhang Y."/>
            <person name="Zhang S."/>
            <person name="Jiang F."/>
            <person name="Zhang X."/>
            <person name="Ren Y."/>
            <person name="Wang B."/>
            <person name="Wang S."/>
            <person name="Lu Y."/>
            <person name="Wu K."/>
            <person name="Fan W."/>
            <person name="Wang G."/>
        </authorList>
    </citation>
    <scope>NUCLEOTIDE SEQUENCE</scope>
    <source>
        <strain evidence="2">12Hb</strain>
    </source>
</reference>
<feature type="compositionally biased region" description="Basic and acidic residues" evidence="1">
    <location>
        <begin position="190"/>
        <end position="204"/>
    </location>
</feature>
<organism evidence="2 3">
    <name type="scientific">Apolygus lucorum</name>
    <name type="common">Small green plant bug</name>
    <name type="synonym">Lygocoris lucorum</name>
    <dbReference type="NCBI Taxonomy" id="248454"/>
    <lineage>
        <taxon>Eukaryota</taxon>
        <taxon>Metazoa</taxon>
        <taxon>Ecdysozoa</taxon>
        <taxon>Arthropoda</taxon>
        <taxon>Hexapoda</taxon>
        <taxon>Insecta</taxon>
        <taxon>Pterygota</taxon>
        <taxon>Neoptera</taxon>
        <taxon>Paraneoptera</taxon>
        <taxon>Hemiptera</taxon>
        <taxon>Heteroptera</taxon>
        <taxon>Panheteroptera</taxon>
        <taxon>Cimicomorpha</taxon>
        <taxon>Miridae</taxon>
        <taxon>Mirini</taxon>
        <taxon>Apolygus</taxon>
    </lineage>
</organism>
<feature type="compositionally biased region" description="Low complexity" evidence="1">
    <location>
        <begin position="207"/>
        <end position="216"/>
    </location>
</feature>
<evidence type="ECO:0000256" key="1">
    <source>
        <dbReference type="SAM" id="MobiDB-lite"/>
    </source>
</evidence>
<dbReference type="OrthoDB" id="10582821at2759"/>